<reference evidence="1 2" key="1">
    <citation type="journal article" date="2021" name="Int. J. Syst. Evol. Microbiol.">
        <title>Faecalibacter bovis sp. nov., isolated from cow faeces.</title>
        <authorList>
            <person name="Li F."/>
            <person name="Zhao W."/>
            <person name="Hong Q."/>
            <person name="Shao Q."/>
            <person name="Song J."/>
            <person name="Yang S."/>
        </authorList>
    </citation>
    <scope>NUCLEOTIDE SEQUENCE [LARGE SCALE GENOMIC DNA]</scope>
    <source>
        <strain evidence="1 2">ZY171143</strain>
    </source>
</reference>
<protein>
    <recommendedName>
        <fullName evidence="3">TonB C-terminal domain-containing protein</fullName>
    </recommendedName>
</protein>
<evidence type="ECO:0000313" key="1">
    <source>
        <dbReference type="EMBL" id="QTV04877.1"/>
    </source>
</evidence>
<accession>A0ABX7XAQ4</accession>
<dbReference type="Proteomes" id="UP000672011">
    <property type="component" value="Chromosome"/>
</dbReference>
<proteinExistence type="predicted"/>
<evidence type="ECO:0008006" key="3">
    <source>
        <dbReference type="Google" id="ProtNLM"/>
    </source>
</evidence>
<dbReference type="RefSeq" id="WP_230475499.1">
    <property type="nucleotide sequence ID" value="NZ_CP072842.1"/>
</dbReference>
<sequence length="141" mass="15977">MKILTFTLGLFMTQFAFGQQIYTADQVDQHAVYPKDCDKTKSTKDCFTISLSTDLANEFDDLVEKFSSGNHVTKISFVINEDGSITDVTPITKDEFGEKTAKLLQVLFAKNEIYNKKIQPAKLNGKNVKMSYSLPVRLQYM</sequence>
<evidence type="ECO:0000313" key="2">
    <source>
        <dbReference type="Proteomes" id="UP000672011"/>
    </source>
</evidence>
<name>A0ABX7XAQ4_9FLAO</name>
<dbReference type="EMBL" id="CP072842">
    <property type="protein sequence ID" value="QTV04877.1"/>
    <property type="molecule type" value="Genomic_DNA"/>
</dbReference>
<keyword evidence="2" id="KW-1185">Reference proteome</keyword>
<organism evidence="1 2">
    <name type="scientific">Faecalibacter bovis</name>
    <dbReference type="NCBI Taxonomy" id="2898187"/>
    <lineage>
        <taxon>Bacteria</taxon>
        <taxon>Pseudomonadati</taxon>
        <taxon>Bacteroidota</taxon>
        <taxon>Flavobacteriia</taxon>
        <taxon>Flavobacteriales</taxon>
        <taxon>Weeksellaceae</taxon>
        <taxon>Faecalibacter</taxon>
    </lineage>
</organism>
<gene>
    <name evidence="1" type="ORF">J9309_08710</name>
</gene>
<reference evidence="2" key="2">
    <citation type="submission" date="2021-04" db="EMBL/GenBank/DDBJ databases">
        <title>Taxonomy of Flavobacteriaceae bacterium ZY171143.</title>
        <authorList>
            <person name="Li F."/>
        </authorList>
    </citation>
    <scope>NUCLEOTIDE SEQUENCE [LARGE SCALE GENOMIC DNA]</scope>
    <source>
        <strain evidence="2">ZY171143</strain>
    </source>
</reference>